<dbReference type="Proteomes" id="UP000294562">
    <property type="component" value="Unassembled WGS sequence"/>
</dbReference>
<organism evidence="3 4">
    <name type="scientific">Meridianimarinicoccus aquatilis</name>
    <dbReference type="NCBI Taxonomy" id="2552766"/>
    <lineage>
        <taxon>Bacteria</taxon>
        <taxon>Pseudomonadati</taxon>
        <taxon>Pseudomonadota</taxon>
        <taxon>Alphaproteobacteria</taxon>
        <taxon>Rhodobacterales</taxon>
        <taxon>Paracoccaceae</taxon>
        <taxon>Meridianimarinicoccus</taxon>
    </lineage>
</organism>
<dbReference type="SMART" id="SM00773">
    <property type="entry name" value="WGR"/>
    <property type="match status" value="1"/>
</dbReference>
<dbReference type="OrthoDB" id="5801306at2"/>
<gene>
    <name evidence="3" type="ORF">E2L05_15650</name>
</gene>
<accession>A0A4R6AM54</accession>
<dbReference type="InterPro" id="IPR036930">
    <property type="entry name" value="WGR_dom_sf"/>
</dbReference>
<dbReference type="RefSeq" id="WP_133343822.1">
    <property type="nucleotide sequence ID" value="NZ_SMZO01000045.1"/>
</dbReference>
<keyword evidence="4" id="KW-1185">Reference proteome</keyword>
<dbReference type="EMBL" id="SMZO01000045">
    <property type="protein sequence ID" value="TDL85421.1"/>
    <property type="molecule type" value="Genomic_DNA"/>
</dbReference>
<dbReference type="Pfam" id="PF05406">
    <property type="entry name" value="WGR"/>
    <property type="match status" value="1"/>
</dbReference>
<dbReference type="CDD" id="cd07996">
    <property type="entry name" value="WGR_MMR_like"/>
    <property type="match status" value="1"/>
</dbReference>
<dbReference type="InterPro" id="IPR008893">
    <property type="entry name" value="WGR_domain"/>
</dbReference>
<proteinExistence type="predicted"/>
<dbReference type="PROSITE" id="PS51977">
    <property type="entry name" value="WGR"/>
    <property type="match status" value="1"/>
</dbReference>
<evidence type="ECO:0000259" key="2">
    <source>
        <dbReference type="PROSITE" id="PS51977"/>
    </source>
</evidence>
<sequence>MPSSAPRQSTPTLWARKNKTSQPGCGGRGKHLTKSEPDANMHRFYHMQIVPGLFGDWGLVRNWGRIGSSGQLRTDWFDTEAEAKDARHELHMEKAKRGYE</sequence>
<dbReference type="Gene3D" id="2.20.140.10">
    <property type="entry name" value="WGR domain"/>
    <property type="match status" value="1"/>
</dbReference>
<feature type="compositionally biased region" description="Polar residues" evidence="1">
    <location>
        <begin position="1"/>
        <end position="12"/>
    </location>
</feature>
<feature type="region of interest" description="Disordered" evidence="1">
    <location>
        <begin position="1"/>
        <end position="35"/>
    </location>
</feature>
<name>A0A4R6AM54_9RHOB</name>
<dbReference type="SUPFAM" id="SSF142921">
    <property type="entry name" value="WGR domain-like"/>
    <property type="match status" value="1"/>
</dbReference>
<dbReference type="AlphaFoldDB" id="A0A4R6AM54"/>
<feature type="domain" description="WGR" evidence="2">
    <location>
        <begin position="29"/>
        <end position="100"/>
    </location>
</feature>
<evidence type="ECO:0000313" key="4">
    <source>
        <dbReference type="Proteomes" id="UP000294562"/>
    </source>
</evidence>
<evidence type="ECO:0000313" key="3">
    <source>
        <dbReference type="EMBL" id="TDL85421.1"/>
    </source>
</evidence>
<reference evidence="3 4" key="1">
    <citation type="submission" date="2019-03" db="EMBL/GenBank/DDBJ databases">
        <title>Rhodobacteraceae bacterium SM1902, a new member of the family Rhodobacteraceae isolated from Yantai.</title>
        <authorList>
            <person name="Sun Y."/>
        </authorList>
    </citation>
    <scope>NUCLEOTIDE SEQUENCE [LARGE SCALE GENOMIC DNA]</scope>
    <source>
        <strain evidence="3 4">SM1902</strain>
    </source>
</reference>
<comment type="caution">
    <text evidence="3">The sequence shown here is derived from an EMBL/GenBank/DDBJ whole genome shotgun (WGS) entry which is preliminary data.</text>
</comment>
<evidence type="ECO:0000256" key="1">
    <source>
        <dbReference type="SAM" id="MobiDB-lite"/>
    </source>
</evidence>
<protein>
    <submittedName>
        <fullName evidence="3">WGR domain-containing protein</fullName>
    </submittedName>
</protein>
<dbReference type="InterPro" id="IPR049809">
    <property type="entry name" value="YehF/YfeS-like_WGR"/>
</dbReference>